<organism evidence="7">
    <name type="scientific">Dendroctonus ponderosae</name>
    <name type="common">Mountain pine beetle</name>
    <dbReference type="NCBI Taxonomy" id="77166"/>
    <lineage>
        <taxon>Eukaryota</taxon>
        <taxon>Metazoa</taxon>
        <taxon>Ecdysozoa</taxon>
        <taxon>Arthropoda</taxon>
        <taxon>Hexapoda</taxon>
        <taxon>Insecta</taxon>
        <taxon>Pterygota</taxon>
        <taxon>Neoptera</taxon>
        <taxon>Endopterygota</taxon>
        <taxon>Coleoptera</taxon>
        <taxon>Polyphaga</taxon>
        <taxon>Cucujiformia</taxon>
        <taxon>Curculionidae</taxon>
        <taxon>Scolytinae</taxon>
        <taxon>Dendroctonus</taxon>
    </lineage>
</organism>
<name>N6TMG0_DENPD</name>
<accession>N6TMG0</accession>
<reference evidence="7" key="1">
    <citation type="journal article" date="2013" name="Genome Biol.">
        <title>Draft genome of the mountain pine beetle, Dendroctonus ponderosae Hopkins, a major forest pest.</title>
        <authorList>
            <person name="Keeling C.I."/>
            <person name="Yuen M.M."/>
            <person name="Liao N.Y."/>
            <person name="Docking T.R."/>
            <person name="Chan S.K."/>
            <person name="Taylor G.A."/>
            <person name="Palmquist D.L."/>
            <person name="Jackman S.D."/>
            <person name="Nguyen A."/>
            <person name="Li M."/>
            <person name="Henderson H."/>
            <person name="Janes J.K."/>
            <person name="Zhao Y."/>
            <person name="Pandoh P."/>
            <person name="Moore R."/>
            <person name="Sperling F.A."/>
            <person name="Huber D.P."/>
            <person name="Birol I."/>
            <person name="Jones S.J."/>
            <person name="Bohlmann J."/>
        </authorList>
    </citation>
    <scope>NUCLEOTIDE SEQUENCE</scope>
</reference>
<dbReference type="PRINTS" id="PR00259">
    <property type="entry name" value="TMFOUR"/>
</dbReference>
<dbReference type="Pfam" id="PF00335">
    <property type="entry name" value="Tetraspanin"/>
    <property type="match status" value="1"/>
</dbReference>
<comment type="subcellular location">
    <subcellularLocation>
        <location evidence="1">Membrane</location>
        <topology evidence="1">Multi-pass membrane protein</topology>
    </subcellularLocation>
</comment>
<comment type="similarity">
    <text evidence="2">Belongs to the tetraspanin (TM4SF) family.</text>
</comment>
<feature type="transmembrane region" description="Helical" evidence="6">
    <location>
        <begin position="92"/>
        <end position="112"/>
    </location>
</feature>
<feature type="transmembrane region" description="Helical" evidence="6">
    <location>
        <begin position="16"/>
        <end position="39"/>
    </location>
</feature>
<dbReference type="GO" id="GO:0005886">
    <property type="term" value="C:plasma membrane"/>
    <property type="evidence" value="ECO:0007669"/>
    <property type="project" value="TreeGrafter"/>
</dbReference>
<sequence length="202" mass="23395">METEKNLDFGMRCIKYMLCVANLMFVIVGLLLICIGYTIKTIYLNFDEFMETYYYNPSTLAIVIGFFIFIVALFGCIGALKESTFLVNSYAFFLTIIFILQLSVSIAAYAMRSNIENSVHSNMLQAMKYYDVSYNAFTWNSTQYNVLGIVFASMLAKSIRKVKTQRLVEREERRRNFYDQVVKNQEAKPKTPMLYTPKDSEA</sequence>
<gene>
    <name evidence="8" type="ORF">YQE_00198</name>
    <name evidence="7" type="ORF">YQE_01956</name>
</gene>
<keyword evidence="5 6" id="KW-0472">Membrane</keyword>
<dbReference type="OrthoDB" id="10051815at2759"/>
<keyword evidence="4 6" id="KW-1133">Transmembrane helix</keyword>
<evidence type="ECO:0000256" key="2">
    <source>
        <dbReference type="ARBA" id="ARBA00006840"/>
    </source>
</evidence>
<dbReference type="InterPro" id="IPR018503">
    <property type="entry name" value="Tetraspanin_CS"/>
</dbReference>
<dbReference type="AlphaFoldDB" id="N6TMG0"/>
<keyword evidence="3 6" id="KW-0812">Transmembrane</keyword>
<feature type="transmembrane region" description="Helical" evidence="6">
    <location>
        <begin position="59"/>
        <end position="80"/>
    </location>
</feature>
<evidence type="ECO:0008006" key="9">
    <source>
        <dbReference type="Google" id="ProtNLM"/>
    </source>
</evidence>
<protein>
    <recommendedName>
        <fullName evidence="9">Tetraspanin</fullName>
    </recommendedName>
</protein>
<dbReference type="EMBL" id="KB740076">
    <property type="protein sequence ID" value="ENN81659.1"/>
    <property type="molecule type" value="Genomic_DNA"/>
</dbReference>
<dbReference type="PANTHER" id="PTHR19282:SF28">
    <property type="entry name" value="TETRASPANIN"/>
    <property type="match status" value="1"/>
</dbReference>
<evidence type="ECO:0000256" key="3">
    <source>
        <dbReference type="ARBA" id="ARBA00022692"/>
    </source>
</evidence>
<feature type="transmembrane region" description="Helical" evidence="6">
    <location>
        <begin position="132"/>
        <end position="156"/>
    </location>
</feature>
<evidence type="ECO:0000313" key="8">
    <source>
        <dbReference type="EMBL" id="ENN83443.1"/>
    </source>
</evidence>
<feature type="non-terminal residue" evidence="7">
    <location>
        <position position="1"/>
    </location>
</feature>
<evidence type="ECO:0000256" key="6">
    <source>
        <dbReference type="SAM" id="Phobius"/>
    </source>
</evidence>
<dbReference type="EMBL" id="KB735111">
    <property type="protein sequence ID" value="ENN83443.1"/>
    <property type="molecule type" value="Genomic_DNA"/>
</dbReference>
<dbReference type="PROSITE" id="PS00421">
    <property type="entry name" value="TM4_1"/>
    <property type="match status" value="1"/>
</dbReference>
<dbReference type="InterPro" id="IPR018499">
    <property type="entry name" value="Tetraspanin/Peripherin"/>
</dbReference>
<proteinExistence type="inferred from homology"/>
<evidence type="ECO:0000256" key="1">
    <source>
        <dbReference type="ARBA" id="ARBA00004141"/>
    </source>
</evidence>
<evidence type="ECO:0000313" key="7">
    <source>
        <dbReference type="EMBL" id="ENN81659.1"/>
    </source>
</evidence>
<evidence type="ECO:0000256" key="5">
    <source>
        <dbReference type="ARBA" id="ARBA00023136"/>
    </source>
</evidence>
<dbReference type="PANTHER" id="PTHR19282">
    <property type="entry name" value="TETRASPANIN"/>
    <property type="match status" value="1"/>
</dbReference>
<evidence type="ECO:0000256" key="4">
    <source>
        <dbReference type="ARBA" id="ARBA00022989"/>
    </source>
</evidence>